<evidence type="ECO:0000313" key="6">
    <source>
        <dbReference type="EMBL" id="PIR06946.1"/>
    </source>
</evidence>
<dbReference type="PANTHER" id="PTHR21237:SF23">
    <property type="entry name" value="GRPE PROTEIN HOMOLOG, MITOCHONDRIAL"/>
    <property type="match status" value="1"/>
</dbReference>
<keyword evidence="3" id="KW-0963">Cytoplasm</keyword>
<dbReference type="GO" id="GO:0000774">
    <property type="term" value="F:adenyl-nucleotide exchange factor activity"/>
    <property type="evidence" value="ECO:0007669"/>
    <property type="project" value="InterPro"/>
</dbReference>
<evidence type="ECO:0000256" key="1">
    <source>
        <dbReference type="ARBA" id="ARBA00009054"/>
    </source>
</evidence>
<evidence type="ECO:0000256" key="2">
    <source>
        <dbReference type="ARBA" id="ARBA00023186"/>
    </source>
</evidence>
<dbReference type="EMBL" id="PCWQ01000007">
    <property type="protein sequence ID" value="PIR06946.1"/>
    <property type="molecule type" value="Genomic_DNA"/>
</dbReference>
<dbReference type="Gene3D" id="3.90.20.20">
    <property type="match status" value="1"/>
</dbReference>
<proteinExistence type="inferred from homology"/>
<evidence type="ECO:0000256" key="3">
    <source>
        <dbReference type="HAMAP-Rule" id="MF_01151"/>
    </source>
</evidence>
<dbReference type="PROSITE" id="PS01071">
    <property type="entry name" value="GRPE"/>
    <property type="match status" value="1"/>
</dbReference>
<dbReference type="CDD" id="cd00446">
    <property type="entry name" value="GrpE"/>
    <property type="match status" value="1"/>
</dbReference>
<dbReference type="InterPro" id="IPR000740">
    <property type="entry name" value="GrpE"/>
</dbReference>
<comment type="caution">
    <text evidence="6">The sequence shown here is derived from an EMBL/GenBank/DDBJ whole genome shotgun (WGS) entry which is preliminary data.</text>
</comment>
<dbReference type="GO" id="GO:0042803">
    <property type="term" value="F:protein homodimerization activity"/>
    <property type="evidence" value="ECO:0007669"/>
    <property type="project" value="InterPro"/>
</dbReference>
<dbReference type="SUPFAM" id="SSF58014">
    <property type="entry name" value="Coiled-coil domain of nucleotide exchange factor GrpE"/>
    <property type="match status" value="1"/>
</dbReference>
<dbReference type="Pfam" id="PF01025">
    <property type="entry name" value="GrpE"/>
    <property type="match status" value="1"/>
</dbReference>
<comment type="function">
    <text evidence="3 4">Participates actively in the response to hyperosmotic and heat shock by preventing the aggregation of stress-denatured proteins, in association with DnaK and GrpE. It is the nucleotide exchange factor for DnaK and may function as a thermosensor. Unfolded proteins bind initially to DnaJ; upon interaction with the DnaJ-bound protein, DnaK hydrolyzes its bound ATP, resulting in the formation of a stable complex. GrpE releases ADP from DnaK; ATP binding to DnaK triggers the release of the substrate protein, thus completing the reaction cycle. Several rounds of ATP-dependent interactions between DnaJ, DnaK and GrpE are required for fully efficient folding.</text>
</comment>
<dbReference type="GO" id="GO:0005737">
    <property type="term" value="C:cytoplasm"/>
    <property type="evidence" value="ECO:0007669"/>
    <property type="project" value="UniProtKB-SubCell"/>
</dbReference>
<dbReference type="AlphaFoldDB" id="A0A2H0NFU3"/>
<dbReference type="GO" id="GO:0051082">
    <property type="term" value="F:unfolded protein binding"/>
    <property type="evidence" value="ECO:0007669"/>
    <property type="project" value="TreeGrafter"/>
</dbReference>
<comment type="subcellular location">
    <subcellularLocation>
        <location evidence="3">Cytoplasm</location>
    </subcellularLocation>
</comment>
<dbReference type="PANTHER" id="PTHR21237">
    <property type="entry name" value="GRPE PROTEIN"/>
    <property type="match status" value="1"/>
</dbReference>
<accession>A0A2H0NFU3</accession>
<dbReference type="InterPro" id="IPR009012">
    <property type="entry name" value="GrpE_head"/>
</dbReference>
<dbReference type="InterPro" id="IPR013805">
    <property type="entry name" value="GrpE_CC"/>
</dbReference>
<dbReference type="SUPFAM" id="SSF51064">
    <property type="entry name" value="Head domain of nucleotide exchange factor GrpE"/>
    <property type="match status" value="1"/>
</dbReference>
<organism evidence="6 7">
    <name type="scientific">Candidatus Komeilibacteria bacterium CG11_big_fil_rev_8_21_14_0_20_36_20</name>
    <dbReference type="NCBI Taxonomy" id="1974477"/>
    <lineage>
        <taxon>Bacteria</taxon>
        <taxon>Candidatus Komeiliibacteriota</taxon>
    </lineage>
</organism>
<dbReference type="GO" id="GO:0006457">
    <property type="term" value="P:protein folding"/>
    <property type="evidence" value="ECO:0007669"/>
    <property type="project" value="InterPro"/>
</dbReference>
<dbReference type="PRINTS" id="PR00773">
    <property type="entry name" value="GRPEPROTEIN"/>
</dbReference>
<dbReference type="GO" id="GO:0051087">
    <property type="term" value="F:protein-folding chaperone binding"/>
    <property type="evidence" value="ECO:0007669"/>
    <property type="project" value="InterPro"/>
</dbReference>
<comment type="similarity">
    <text evidence="1 3 5">Belongs to the GrpE family.</text>
</comment>
<name>A0A2H0NFU3_9BACT</name>
<comment type="subunit">
    <text evidence="3">Homodimer.</text>
</comment>
<keyword evidence="3 4" id="KW-0346">Stress response</keyword>
<dbReference type="HAMAP" id="MF_01151">
    <property type="entry name" value="GrpE"/>
    <property type="match status" value="1"/>
</dbReference>
<protein>
    <recommendedName>
        <fullName evidence="3 4">Protein GrpE</fullName>
    </recommendedName>
    <alternativeName>
        <fullName evidence="3">HSP-70 cofactor</fullName>
    </alternativeName>
</protein>
<sequence length="156" mass="17917">MSESKKLSRQDLEKQVAENLAGWQKALADYQNLQKETAKQMAGLSVFQTNVLILEILPVFDNYRIALQHIPKAEQQSSWAIGLEHILKMWESFLADKKIGRIKTVGHKFDPHIHEAVDKAQDEHKKDQEIVKEVLAGYKLEDKVIRPAKVIVNHLK</sequence>
<evidence type="ECO:0000256" key="5">
    <source>
        <dbReference type="RuleBase" id="RU004478"/>
    </source>
</evidence>
<gene>
    <name evidence="3 6" type="primary">grpE</name>
    <name evidence="6" type="ORF">COV55_00795</name>
</gene>
<keyword evidence="2 3" id="KW-0143">Chaperone</keyword>
<dbReference type="Gene3D" id="2.30.22.10">
    <property type="entry name" value="Head domain of nucleotide exchange factor GrpE"/>
    <property type="match status" value="1"/>
</dbReference>
<evidence type="ECO:0000256" key="4">
    <source>
        <dbReference type="RuleBase" id="RU000639"/>
    </source>
</evidence>
<dbReference type="Proteomes" id="UP000230564">
    <property type="component" value="Unassembled WGS sequence"/>
</dbReference>
<evidence type="ECO:0000313" key="7">
    <source>
        <dbReference type="Proteomes" id="UP000230564"/>
    </source>
</evidence>
<reference evidence="6 7" key="1">
    <citation type="submission" date="2017-09" db="EMBL/GenBank/DDBJ databases">
        <title>Depth-based differentiation of microbial function through sediment-hosted aquifers and enrichment of novel symbionts in the deep terrestrial subsurface.</title>
        <authorList>
            <person name="Probst A.J."/>
            <person name="Ladd B."/>
            <person name="Jarett J.K."/>
            <person name="Geller-Mcgrath D.E."/>
            <person name="Sieber C.M."/>
            <person name="Emerson J.B."/>
            <person name="Anantharaman K."/>
            <person name="Thomas B.C."/>
            <person name="Malmstrom R."/>
            <person name="Stieglmeier M."/>
            <person name="Klingl A."/>
            <person name="Woyke T."/>
            <person name="Ryan C.M."/>
            <person name="Banfield J.F."/>
        </authorList>
    </citation>
    <scope>NUCLEOTIDE SEQUENCE [LARGE SCALE GENOMIC DNA]</scope>
    <source>
        <strain evidence="6">CG11_big_fil_rev_8_21_14_0_20_36_20</strain>
    </source>
</reference>